<dbReference type="Pfam" id="PF00133">
    <property type="entry name" value="tRNA-synt_1"/>
    <property type="match status" value="1"/>
</dbReference>
<dbReference type="InterPro" id="IPR013155">
    <property type="entry name" value="M/V/L/I-tRNA-synth_anticd-bd"/>
</dbReference>
<reference evidence="15 16" key="1">
    <citation type="submission" date="2021-03" db="EMBL/GenBank/DDBJ databases">
        <title>Genomic Encyclopedia of Type Strains, Phase IV (KMG-IV): sequencing the most valuable type-strain genomes for metagenomic binning, comparative biology and taxonomic classification.</title>
        <authorList>
            <person name="Goeker M."/>
        </authorList>
    </citation>
    <scope>NUCLEOTIDE SEQUENCE [LARGE SCALE GENOMIC DNA]</scope>
    <source>
        <strain evidence="15 16">DSM 27138</strain>
    </source>
</reference>
<keyword evidence="7 9" id="KW-0030">Aminoacyl-tRNA synthetase</keyword>
<evidence type="ECO:0000256" key="3">
    <source>
        <dbReference type="ARBA" id="ARBA00022598"/>
    </source>
</evidence>
<comment type="caution">
    <text evidence="15">The sequence shown here is derived from an EMBL/GenBank/DDBJ whole genome shotgun (WGS) entry which is preliminary data.</text>
</comment>
<dbReference type="PANTHER" id="PTHR43740">
    <property type="entry name" value="LEUCYL-TRNA SYNTHETASE"/>
    <property type="match status" value="1"/>
</dbReference>
<accession>A0ABS4JR52</accession>
<evidence type="ECO:0000256" key="2">
    <source>
        <dbReference type="ARBA" id="ARBA00022490"/>
    </source>
</evidence>
<dbReference type="GO" id="GO:0004823">
    <property type="term" value="F:leucine-tRNA ligase activity"/>
    <property type="evidence" value="ECO:0007669"/>
    <property type="project" value="UniProtKB-EC"/>
</dbReference>
<keyword evidence="2 9" id="KW-0963">Cytoplasm</keyword>
<dbReference type="CDD" id="cd00812">
    <property type="entry name" value="LeuRS_core"/>
    <property type="match status" value="1"/>
</dbReference>
<evidence type="ECO:0000256" key="6">
    <source>
        <dbReference type="ARBA" id="ARBA00022917"/>
    </source>
</evidence>
<dbReference type="InterPro" id="IPR009080">
    <property type="entry name" value="tRNAsynth_Ia_anticodon-bd"/>
</dbReference>
<dbReference type="Gene3D" id="3.40.50.620">
    <property type="entry name" value="HUPs"/>
    <property type="match status" value="2"/>
</dbReference>
<evidence type="ECO:0000259" key="11">
    <source>
        <dbReference type="Pfam" id="PF00133"/>
    </source>
</evidence>
<feature type="short sequence motif" description="'KMSKS' region" evidence="9">
    <location>
        <begin position="588"/>
        <end position="592"/>
    </location>
</feature>
<keyword evidence="5 9" id="KW-0067">ATP-binding</keyword>
<evidence type="ECO:0000256" key="8">
    <source>
        <dbReference type="ARBA" id="ARBA00047469"/>
    </source>
</evidence>
<sequence>MAEDRFNFREAEPRWQQRWEQEGIYKVERDPSRPKYYALAMFPYPSGKLHMGHVRNYTIVDVIARYRRMKGYNVLHPIGFDSFGMPAENAAIQHGANPAVWTRQNIAEMTEQLKQLGYSYDWSRAVYTYREDYYKWTQWLFLQFYKKGLAYKKTAPVNWCPSCQTVLANEQVEDGRCWRCDSVVTKKDLSQWFFRITQYADELLADLKQLEGGWPDQVRIMQQNWIGRSEGARVEFTLEATGDKIPIFTTRPDTIYGVTFMVVAPEHPIVEKICTSGLVGADRVAAIRAFQEKMKSLNEIARTSTEAEKEGLYTGLDVINPFNGEKAQLWIANYVLMEYGTGAVMGVPAHDQRDFEFAQKYGLPIKVVIQNPERSLRAEEMTEAYVDPGIMVNSGPFDGTPNLEGIAKVAEYAAEKGFGEKTVTYRLRDWLISRQRAWGAPIPIVYCEKCGTVPVPESDLPVRLPDDLDFTGQGASPLARHAGFVNTTCPCCGGPAKRETDTMDTFVCSSWYFLRYTDASNAEKPWNTEDVDYWMPVDQYVGGIEHAVLHLLYARFFTKVLRDMGLVKVDEPFARLLTQGMVLKDGSKMSKSKGNTVSPEEMMAKYGADACRLFIMFAAPAERDLDWSDAGIEGAYRFVNRFYRMVTSALPAYQHARSLLPVNPADPDSLMGALSEKEIAEGLAKAAPNLSAEDRAMRRVIHATVKRITTDLHERFAFNTAVSGLMEMTNAIYAYREKLQSEDWNTSALVLAEAIQKAVLIIAPFCPHLADELWAKLGHTRSIHLESWPTYDEEVARAETVEIVVQINGRVRDRMEVPAGISAAEMEAAARASEKVQALVAGKEIVKVIPVPGKLVNIVVKG</sequence>
<dbReference type="PANTHER" id="PTHR43740:SF2">
    <property type="entry name" value="LEUCINE--TRNA LIGASE, MITOCHONDRIAL"/>
    <property type="match status" value="1"/>
</dbReference>
<dbReference type="Pfam" id="PF08264">
    <property type="entry name" value="Anticodon_1"/>
    <property type="match status" value="1"/>
</dbReference>
<evidence type="ECO:0000256" key="5">
    <source>
        <dbReference type="ARBA" id="ARBA00022840"/>
    </source>
</evidence>
<evidence type="ECO:0000256" key="10">
    <source>
        <dbReference type="RuleBase" id="RU363035"/>
    </source>
</evidence>
<comment type="subcellular location">
    <subcellularLocation>
        <location evidence="9">Cytoplasm</location>
    </subcellularLocation>
</comment>
<feature type="domain" description="Methionyl/Leucyl tRNA synthetase" evidence="13">
    <location>
        <begin position="41"/>
        <end position="182"/>
    </location>
</feature>
<dbReference type="InterPro" id="IPR002302">
    <property type="entry name" value="Leu-tRNA-ligase"/>
</dbReference>
<comment type="catalytic activity">
    <reaction evidence="8 9">
        <text>tRNA(Leu) + L-leucine + ATP = L-leucyl-tRNA(Leu) + AMP + diphosphate</text>
        <dbReference type="Rhea" id="RHEA:11688"/>
        <dbReference type="Rhea" id="RHEA-COMP:9613"/>
        <dbReference type="Rhea" id="RHEA-COMP:9622"/>
        <dbReference type="ChEBI" id="CHEBI:30616"/>
        <dbReference type="ChEBI" id="CHEBI:33019"/>
        <dbReference type="ChEBI" id="CHEBI:57427"/>
        <dbReference type="ChEBI" id="CHEBI:78442"/>
        <dbReference type="ChEBI" id="CHEBI:78494"/>
        <dbReference type="ChEBI" id="CHEBI:456215"/>
        <dbReference type="EC" id="6.1.1.4"/>
    </reaction>
</comment>
<feature type="binding site" evidence="9">
    <location>
        <position position="591"/>
    </location>
    <ligand>
        <name>ATP</name>
        <dbReference type="ChEBI" id="CHEBI:30616"/>
    </ligand>
</feature>
<feature type="domain" description="Leucyl-tRNA synthetase editing" evidence="14">
    <location>
        <begin position="223"/>
        <end position="413"/>
    </location>
</feature>
<organism evidence="15 16">
    <name type="scientific">Symbiobacterium terraclitae</name>
    <dbReference type="NCBI Taxonomy" id="557451"/>
    <lineage>
        <taxon>Bacteria</taxon>
        <taxon>Bacillati</taxon>
        <taxon>Bacillota</taxon>
        <taxon>Clostridia</taxon>
        <taxon>Eubacteriales</taxon>
        <taxon>Symbiobacteriaceae</taxon>
        <taxon>Symbiobacterium</taxon>
    </lineage>
</organism>
<dbReference type="InterPro" id="IPR025709">
    <property type="entry name" value="Leu_tRNA-synth_edit"/>
</dbReference>
<dbReference type="SUPFAM" id="SSF47323">
    <property type="entry name" value="Anticodon-binding domain of a subclass of class I aminoacyl-tRNA synthetases"/>
    <property type="match status" value="1"/>
</dbReference>
<gene>
    <name evidence="9" type="primary">leuS</name>
    <name evidence="15" type="ORF">J2Z79_000813</name>
</gene>
<dbReference type="NCBIfam" id="TIGR00396">
    <property type="entry name" value="leuS_bact"/>
    <property type="match status" value="1"/>
</dbReference>
<dbReference type="InterPro" id="IPR014729">
    <property type="entry name" value="Rossmann-like_a/b/a_fold"/>
</dbReference>
<dbReference type="Pfam" id="PF09334">
    <property type="entry name" value="tRNA-synt_1g"/>
    <property type="match status" value="1"/>
</dbReference>
<dbReference type="SUPFAM" id="SSF50677">
    <property type="entry name" value="ValRS/IleRS/LeuRS editing domain"/>
    <property type="match status" value="1"/>
</dbReference>
<comment type="similarity">
    <text evidence="1 9 10">Belongs to the class-I aminoacyl-tRNA synthetase family.</text>
</comment>
<evidence type="ECO:0000256" key="1">
    <source>
        <dbReference type="ARBA" id="ARBA00005594"/>
    </source>
</evidence>
<name>A0ABS4JR52_9FIRM</name>
<keyword evidence="4 9" id="KW-0547">Nucleotide-binding</keyword>
<keyword evidence="6 9" id="KW-0648">Protein biosynthesis</keyword>
<evidence type="ECO:0000256" key="4">
    <source>
        <dbReference type="ARBA" id="ARBA00022741"/>
    </source>
</evidence>
<dbReference type="CDD" id="cd07958">
    <property type="entry name" value="Anticodon_Ia_Leu_BEm"/>
    <property type="match status" value="1"/>
</dbReference>
<dbReference type="HAMAP" id="MF_00049_B">
    <property type="entry name" value="Leu_tRNA_synth_B"/>
    <property type="match status" value="1"/>
</dbReference>
<keyword evidence="3 9" id="KW-0436">Ligase</keyword>
<keyword evidence="16" id="KW-1185">Reference proteome</keyword>
<dbReference type="PRINTS" id="PR00985">
    <property type="entry name" value="TRNASYNTHLEU"/>
</dbReference>
<evidence type="ECO:0000313" key="16">
    <source>
        <dbReference type="Proteomes" id="UP001519289"/>
    </source>
</evidence>
<feature type="domain" description="Methionyl/Valyl/Leucyl/Isoleucyl-tRNA synthetase anticodon-binding" evidence="12">
    <location>
        <begin position="694"/>
        <end position="822"/>
    </location>
</feature>
<evidence type="ECO:0000259" key="12">
    <source>
        <dbReference type="Pfam" id="PF08264"/>
    </source>
</evidence>
<evidence type="ECO:0000256" key="7">
    <source>
        <dbReference type="ARBA" id="ARBA00023146"/>
    </source>
</evidence>
<dbReference type="Gene3D" id="1.10.730.10">
    <property type="entry name" value="Isoleucyl-tRNA Synthetase, Domain 1"/>
    <property type="match status" value="1"/>
</dbReference>
<dbReference type="EMBL" id="JAGGLG010000004">
    <property type="protein sequence ID" value="MBP2017430.1"/>
    <property type="molecule type" value="Genomic_DNA"/>
</dbReference>
<dbReference type="SUPFAM" id="SSF52374">
    <property type="entry name" value="Nucleotidylyl transferase"/>
    <property type="match status" value="1"/>
</dbReference>
<feature type="short sequence motif" description="'HIGH' region" evidence="9">
    <location>
        <begin position="43"/>
        <end position="53"/>
    </location>
</feature>
<evidence type="ECO:0000259" key="14">
    <source>
        <dbReference type="Pfam" id="PF13603"/>
    </source>
</evidence>
<proteinExistence type="inferred from homology"/>
<dbReference type="EC" id="6.1.1.4" evidence="9"/>
<dbReference type="Gene3D" id="3.10.20.590">
    <property type="match status" value="1"/>
</dbReference>
<dbReference type="Proteomes" id="UP001519289">
    <property type="component" value="Unassembled WGS sequence"/>
</dbReference>
<dbReference type="InterPro" id="IPR009008">
    <property type="entry name" value="Val/Leu/Ile-tRNA-synth_edit"/>
</dbReference>
<dbReference type="InterPro" id="IPR001412">
    <property type="entry name" value="aa-tRNA-synth_I_CS"/>
</dbReference>
<protein>
    <recommendedName>
        <fullName evidence="9">Leucine--tRNA ligase</fullName>
        <ecNumber evidence="9">6.1.1.4</ecNumber>
    </recommendedName>
    <alternativeName>
        <fullName evidence="9">Leucyl-tRNA synthetase</fullName>
        <shortName evidence="9">LeuRS</shortName>
    </alternativeName>
</protein>
<evidence type="ECO:0000259" key="13">
    <source>
        <dbReference type="Pfam" id="PF09334"/>
    </source>
</evidence>
<dbReference type="RefSeq" id="WP_209465573.1">
    <property type="nucleotide sequence ID" value="NZ_JAGGLG010000004.1"/>
</dbReference>
<evidence type="ECO:0000313" key="15">
    <source>
        <dbReference type="EMBL" id="MBP2017430.1"/>
    </source>
</evidence>
<feature type="domain" description="Aminoacyl-tRNA synthetase class Ia" evidence="11">
    <location>
        <begin position="427"/>
        <end position="628"/>
    </location>
</feature>
<evidence type="ECO:0000256" key="9">
    <source>
        <dbReference type="HAMAP-Rule" id="MF_00049"/>
    </source>
</evidence>
<dbReference type="InterPro" id="IPR002300">
    <property type="entry name" value="aa-tRNA-synth_Ia"/>
</dbReference>
<dbReference type="Pfam" id="PF13603">
    <property type="entry name" value="tRNA-synt_1_2"/>
    <property type="match status" value="1"/>
</dbReference>
<dbReference type="PROSITE" id="PS00178">
    <property type="entry name" value="AA_TRNA_LIGASE_I"/>
    <property type="match status" value="1"/>
</dbReference>
<dbReference type="InterPro" id="IPR015413">
    <property type="entry name" value="Methionyl/Leucyl_tRNA_Synth"/>
</dbReference>